<reference evidence="2" key="1">
    <citation type="submission" date="2019-12" db="EMBL/GenBank/DDBJ databases">
        <title>Genome sequencing and annotation of Brassica cretica.</title>
        <authorList>
            <person name="Studholme D.J."/>
            <person name="Sarris P.F."/>
        </authorList>
    </citation>
    <scope>NUCLEOTIDE SEQUENCE</scope>
    <source>
        <strain evidence="2">PFS-001/15</strain>
        <tissue evidence="2">Leaf</tissue>
    </source>
</reference>
<feature type="region of interest" description="Disordered" evidence="1">
    <location>
        <begin position="1"/>
        <end position="81"/>
    </location>
</feature>
<organism evidence="2 3">
    <name type="scientific">Brassica cretica</name>
    <name type="common">Mustard</name>
    <dbReference type="NCBI Taxonomy" id="69181"/>
    <lineage>
        <taxon>Eukaryota</taxon>
        <taxon>Viridiplantae</taxon>
        <taxon>Streptophyta</taxon>
        <taxon>Embryophyta</taxon>
        <taxon>Tracheophyta</taxon>
        <taxon>Spermatophyta</taxon>
        <taxon>Magnoliopsida</taxon>
        <taxon>eudicotyledons</taxon>
        <taxon>Gunneridae</taxon>
        <taxon>Pentapetalae</taxon>
        <taxon>rosids</taxon>
        <taxon>malvids</taxon>
        <taxon>Brassicales</taxon>
        <taxon>Brassicaceae</taxon>
        <taxon>Brassiceae</taxon>
        <taxon>Brassica</taxon>
    </lineage>
</organism>
<evidence type="ECO:0000313" key="2">
    <source>
        <dbReference type="EMBL" id="KAF2555121.1"/>
    </source>
</evidence>
<evidence type="ECO:0000313" key="3">
    <source>
        <dbReference type="Proteomes" id="UP000712281"/>
    </source>
</evidence>
<feature type="compositionally biased region" description="Polar residues" evidence="1">
    <location>
        <begin position="1"/>
        <end position="17"/>
    </location>
</feature>
<dbReference type="AlphaFoldDB" id="A0A8S9H7U6"/>
<protein>
    <submittedName>
        <fullName evidence="2">Uncharacterized protein</fullName>
    </submittedName>
</protein>
<name>A0A8S9H7U6_BRACR</name>
<feature type="compositionally biased region" description="Basic and acidic residues" evidence="1">
    <location>
        <begin position="20"/>
        <end position="57"/>
    </location>
</feature>
<dbReference type="Proteomes" id="UP000712281">
    <property type="component" value="Unassembled WGS sequence"/>
</dbReference>
<proteinExistence type="predicted"/>
<gene>
    <name evidence="2" type="ORF">F2Q68_00014495</name>
</gene>
<accession>A0A8S9H7U6</accession>
<evidence type="ECO:0000256" key="1">
    <source>
        <dbReference type="SAM" id="MobiDB-lite"/>
    </source>
</evidence>
<sequence length="143" mass="16339">MEPAQNGVQDDQISPTEVPQDDRSDQTDRAMYRNDPRTFGKELRLEPRPEDRTDRTGGRLPRPTHQAKTDGRARINSNERNPIQTEASLFWPVWLVREEHPADRTDRPVFVHLLTAGHASGYIEPKQEYPKGLIDQSSSISVP</sequence>
<dbReference type="EMBL" id="QGKW02001940">
    <property type="protein sequence ID" value="KAF2555121.1"/>
    <property type="molecule type" value="Genomic_DNA"/>
</dbReference>
<comment type="caution">
    <text evidence="2">The sequence shown here is derived from an EMBL/GenBank/DDBJ whole genome shotgun (WGS) entry which is preliminary data.</text>
</comment>